<organism evidence="2 3">
    <name type="scientific">Amphibacillus indicireducens</name>
    <dbReference type="NCBI Taxonomy" id="1076330"/>
    <lineage>
        <taxon>Bacteria</taxon>
        <taxon>Bacillati</taxon>
        <taxon>Bacillota</taxon>
        <taxon>Bacilli</taxon>
        <taxon>Bacillales</taxon>
        <taxon>Bacillaceae</taxon>
        <taxon>Amphibacillus</taxon>
    </lineage>
</organism>
<evidence type="ECO:0000313" key="2">
    <source>
        <dbReference type="EMBL" id="GAA4062861.1"/>
    </source>
</evidence>
<dbReference type="PROSITE" id="PS51257">
    <property type="entry name" value="PROKAR_LIPOPROTEIN"/>
    <property type="match status" value="1"/>
</dbReference>
<dbReference type="CDD" id="cd10955">
    <property type="entry name" value="CE4_BH0857_like"/>
    <property type="match status" value="1"/>
</dbReference>
<reference evidence="3" key="1">
    <citation type="journal article" date="2019" name="Int. J. Syst. Evol. Microbiol.">
        <title>The Global Catalogue of Microorganisms (GCM) 10K type strain sequencing project: providing services to taxonomists for standard genome sequencing and annotation.</title>
        <authorList>
            <consortium name="The Broad Institute Genomics Platform"/>
            <consortium name="The Broad Institute Genome Sequencing Center for Infectious Disease"/>
            <person name="Wu L."/>
            <person name="Ma J."/>
        </authorList>
    </citation>
    <scope>NUCLEOTIDE SEQUENCE [LARGE SCALE GENOMIC DNA]</scope>
    <source>
        <strain evidence="3">JCM 17250</strain>
    </source>
</reference>
<feature type="domain" description="NodB homology" evidence="1">
    <location>
        <begin position="87"/>
        <end position="289"/>
    </location>
</feature>
<dbReference type="PANTHER" id="PTHR10587:SF134">
    <property type="entry name" value="SECRETED PROTEIN"/>
    <property type="match status" value="1"/>
</dbReference>
<evidence type="ECO:0000259" key="1">
    <source>
        <dbReference type="PROSITE" id="PS51677"/>
    </source>
</evidence>
<dbReference type="RefSeq" id="WP_344910365.1">
    <property type="nucleotide sequence ID" value="NZ_BAABDL010000039.1"/>
</dbReference>
<evidence type="ECO:0000313" key="3">
    <source>
        <dbReference type="Proteomes" id="UP001501734"/>
    </source>
</evidence>
<gene>
    <name evidence="2" type="ORF">GCM10022410_06980</name>
</gene>
<dbReference type="EMBL" id="BAABDL010000039">
    <property type="protein sequence ID" value="GAA4062861.1"/>
    <property type="molecule type" value="Genomic_DNA"/>
</dbReference>
<dbReference type="InterPro" id="IPR050248">
    <property type="entry name" value="Polysacc_deacetylase_ArnD"/>
</dbReference>
<dbReference type="PROSITE" id="PS51677">
    <property type="entry name" value="NODB"/>
    <property type="match status" value="1"/>
</dbReference>
<proteinExistence type="predicted"/>
<dbReference type="Proteomes" id="UP001501734">
    <property type="component" value="Unassembled WGS sequence"/>
</dbReference>
<accession>A0ABP7VA26</accession>
<dbReference type="InterPro" id="IPR002509">
    <property type="entry name" value="NODB_dom"/>
</dbReference>
<dbReference type="PANTHER" id="PTHR10587">
    <property type="entry name" value="GLYCOSYL TRANSFERASE-RELATED"/>
    <property type="match status" value="1"/>
</dbReference>
<protein>
    <submittedName>
        <fullName evidence="2">Polysaccharide deacetylase family protein</fullName>
    </submittedName>
</protein>
<comment type="caution">
    <text evidence="2">The sequence shown here is derived from an EMBL/GenBank/DDBJ whole genome shotgun (WGS) entry which is preliminary data.</text>
</comment>
<dbReference type="Pfam" id="PF01522">
    <property type="entry name" value="Polysacc_deac_1"/>
    <property type="match status" value="1"/>
</dbReference>
<name>A0ABP7VA26_9BACI</name>
<dbReference type="InterPro" id="IPR011330">
    <property type="entry name" value="Glyco_hydro/deAcase_b/a-brl"/>
</dbReference>
<dbReference type="SUPFAM" id="SSF88713">
    <property type="entry name" value="Glycoside hydrolase/deacetylase"/>
    <property type="match status" value="1"/>
</dbReference>
<sequence>MKKFIIIILFFLTGCMNEATSYPASEQVSKSDRHANRILISDLTRLDHEMDYDLLKEAIVSTYSDHTASVWGENIEGVITEIDTDDKVVALTFDACIGTPNSFDQELIDFLIEAEVPATLFIGGQWIKENEAEFMKLANNPLFEIANHGYHHKPLSVTGASAYNITGTESVEEAFNEVYQNQLLIKELTGEFPKYFRSGTAFYDDVAVEMIEELGLKAVNYNVLGDAGGTFNQTQIVNTFQTVNPGSIFLFHMNKPNSEIASGVIEGISQLKEAGYSFVQLQEYDEFLK</sequence>
<dbReference type="Gene3D" id="3.20.20.370">
    <property type="entry name" value="Glycoside hydrolase/deacetylase"/>
    <property type="match status" value="1"/>
</dbReference>
<keyword evidence="3" id="KW-1185">Reference proteome</keyword>